<comment type="similarity">
    <text evidence="2">Belongs to the GSP M family.</text>
</comment>
<evidence type="ECO:0000256" key="6">
    <source>
        <dbReference type="ARBA" id="ARBA00022692"/>
    </source>
</evidence>
<dbReference type="InterPro" id="IPR023229">
    <property type="entry name" value="T2SS_M_periplasmic_sf"/>
</dbReference>
<dbReference type="Gene3D" id="3.30.1360.100">
    <property type="entry name" value="General secretion pathway protein M, EpsM"/>
    <property type="match status" value="1"/>
</dbReference>
<keyword evidence="4" id="KW-1003">Cell membrane</keyword>
<keyword evidence="9 10" id="KW-0472">Membrane</keyword>
<evidence type="ECO:0000256" key="8">
    <source>
        <dbReference type="ARBA" id="ARBA00022989"/>
    </source>
</evidence>
<dbReference type="Pfam" id="PF04612">
    <property type="entry name" value="T2SSM"/>
    <property type="match status" value="1"/>
</dbReference>
<dbReference type="OrthoDB" id="7189141at2"/>
<feature type="transmembrane region" description="Helical" evidence="10">
    <location>
        <begin position="21"/>
        <end position="40"/>
    </location>
</feature>
<dbReference type="GO" id="GO:0015627">
    <property type="term" value="C:type II protein secretion system complex"/>
    <property type="evidence" value="ECO:0007669"/>
    <property type="project" value="InterPro"/>
</dbReference>
<dbReference type="EMBL" id="PJRS01000004">
    <property type="protein sequence ID" value="PLR28789.1"/>
    <property type="molecule type" value="Genomic_DNA"/>
</dbReference>
<dbReference type="GO" id="GO:0005886">
    <property type="term" value="C:plasma membrane"/>
    <property type="evidence" value="ECO:0007669"/>
    <property type="project" value="UniProtKB-SubCell"/>
</dbReference>
<keyword evidence="8 10" id="KW-1133">Transmembrane helix</keyword>
<evidence type="ECO:0000256" key="5">
    <source>
        <dbReference type="ARBA" id="ARBA00022519"/>
    </source>
</evidence>
<keyword evidence="3" id="KW-0813">Transport</keyword>
<dbReference type="GO" id="GO:0015628">
    <property type="term" value="P:protein secretion by the type II secretion system"/>
    <property type="evidence" value="ECO:0007669"/>
    <property type="project" value="InterPro"/>
</dbReference>
<evidence type="ECO:0000256" key="7">
    <source>
        <dbReference type="ARBA" id="ARBA00022927"/>
    </source>
</evidence>
<dbReference type="RefSeq" id="WP_101716206.1">
    <property type="nucleotide sequence ID" value="NZ_PJRS01000004.1"/>
</dbReference>
<keyword evidence="12" id="KW-1185">Reference proteome</keyword>
<evidence type="ECO:0000256" key="1">
    <source>
        <dbReference type="ARBA" id="ARBA00004377"/>
    </source>
</evidence>
<evidence type="ECO:0000256" key="4">
    <source>
        <dbReference type="ARBA" id="ARBA00022475"/>
    </source>
</evidence>
<sequence length="158" mass="16815">MSRILETARPAWDGRTPRERVMLGVMAAAIIGVAGFYGVVAPLRHASDDVRERLHEAREQSAALRLASGAPAPSKPDSRPVAVIVEASAASLAVPIARKRQESDGAFTVWITAIDARALLPWAASLEREAGLDVAGFTASRLDNGFVEAEVTFARAAR</sequence>
<keyword evidence="5" id="KW-0997">Cell inner membrane</keyword>
<dbReference type="AlphaFoldDB" id="A0A2N5DRV4"/>
<dbReference type="InterPro" id="IPR007690">
    <property type="entry name" value="T2SS_GspM"/>
</dbReference>
<accession>A0A2N5DRV4</accession>
<dbReference type="Proteomes" id="UP000234479">
    <property type="component" value="Unassembled WGS sequence"/>
</dbReference>
<comment type="subcellular location">
    <subcellularLocation>
        <location evidence="1">Cell inner membrane</location>
        <topology evidence="1">Single-pass membrane protein</topology>
    </subcellularLocation>
</comment>
<evidence type="ECO:0000313" key="12">
    <source>
        <dbReference type="Proteomes" id="UP000234479"/>
    </source>
</evidence>
<evidence type="ECO:0000313" key="11">
    <source>
        <dbReference type="EMBL" id="PLR28789.1"/>
    </source>
</evidence>
<dbReference type="SUPFAM" id="SSF103054">
    <property type="entry name" value="General secretion pathway protein M, EpsM"/>
    <property type="match status" value="1"/>
</dbReference>
<organism evidence="11 12">
    <name type="scientific">Caulobacter zeae</name>
    <dbReference type="NCBI Taxonomy" id="2055137"/>
    <lineage>
        <taxon>Bacteria</taxon>
        <taxon>Pseudomonadati</taxon>
        <taxon>Pseudomonadota</taxon>
        <taxon>Alphaproteobacteria</taxon>
        <taxon>Caulobacterales</taxon>
        <taxon>Caulobacteraceae</taxon>
        <taxon>Caulobacter</taxon>
    </lineage>
</organism>
<name>A0A2N5DRV4_9CAUL</name>
<gene>
    <name evidence="11" type="ORF">SGCZBJ_01185</name>
</gene>
<evidence type="ECO:0000256" key="9">
    <source>
        <dbReference type="ARBA" id="ARBA00023136"/>
    </source>
</evidence>
<keyword evidence="7" id="KW-0653">Protein transport</keyword>
<reference evidence="11 12" key="1">
    <citation type="submission" date="2017-12" db="EMBL/GenBank/DDBJ databases">
        <title>The genome sequence of Caulobacter sp. 410.</title>
        <authorList>
            <person name="Gao J."/>
            <person name="Mao X."/>
            <person name="Sun J."/>
        </authorList>
    </citation>
    <scope>NUCLEOTIDE SEQUENCE [LARGE SCALE GENOMIC DNA]</scope>
    <source>
        <strain evidence="11 12">410</strain>
    </source>
</reference>
<keyword evidence="6 10" id="KW-0812">Transmembrane</keyword>
<proteinExistence type="inferred from homology"/>
<protein>
    <submittedName>
        <fullName evidence="11">Type II secretion system protein M</fullName>
    </submittedName>
</protein>
<evidence type="ECO:0000256" key="3">
    <source>
        <dbReference type="ARBA" id="ARBA00022448"/>
    </source>
</evidence>
<evidence type="ECO:0000256" key="10">
    <source>
        <dbReference type="SAM" id="Phobius"/>
    </source>
</evidence>
<comment type="caution">
    <text evidence="11">The sequence shown here is derived from an EMBL/GenBank/DDBJ whole genome shotgun (WGS) entry which is preliminary data.</text>
</comment>
<evidence type="ECO:0000256" key="2">
    <source>
        <dbReference type="ARBA" id="ARBA00010637"/>
    </source>
</evidence>